<evidence type="ECO:0000313" key="1">
    <source>
        <dbReference type="EMBL" id="OAV00231.1"/>
    </source>
</evidence>
<dbReference type="RefSeq" id="WP_064619071.1">
    <property type="nucleotide sequence ID" value="NZ_LXHE01000014.1"/>
</dbReference>
<comment type="caution">
    <text evidence="1">The sequence shown here is derived from an EMBL/GenBank/DDBJ whole genome shotgun (WGS) entry which is preliminary data.</text>
</comment>
<name>A0A7Z0UXZ0_MORCA</name>
<protein>
    <recommendedName>
        <fullName evidence="3">GpE family phage tail protein</fullName>
    </recommendedName>
</protein>
<dbReference type="Proteomes" id="UP000078446">
    <property type="component" value="Unassembled WGS sequence"/>
</dbReference>
<evidence type="ECO:0000313" key="2">
    <source>
        <dbReference type="Proteomes" id="UP000078446"/>
    </source>
</evidence>
<accession>A0A7Z0UXZ0</accession>
<gene>
    <name evidence="1" type="ORF">AO382_1381</name>
</gene>
<organism evidence="1 2">
    <name type="scientific">Moraxella catarrhalis</name>
    <name type="common">Branhamella catarrhalis</name>
    <dbReference type="NCBI Taxonomy" id="480"/>
    <lineage>
        <taxon>Bacteria</taxon>
        <taxon>Pseudomonadati</taxon>
        <taxon>Pseudomonadota</taxon>
        <taxon>Gammaproteobacteria</taxon>
        <taxon>Moraxellales</taxon>
        <taxon>Moraxellaceae</taxon>
        <taxon>Moraxella</taxon>
    </lineage>
</organism>
<dbReference type="AlphaFoldDB" id="A0A7Z0UXZ0"/>
<reference evidence="1 2" key="1">
    <citation type="journal article" date="2016" name="Genome Biol. Evol.">
        <title>Comparative Genomic Analyses of the Moraxella catarrhalis Serosensitive and Seroresistant Lineages Demonstrate Their Independent Evolution.</title>
        <authorList>
            <person name="Earl J.P."/>
            <person name="de Vries S.P."/>
            <person name="Ahmed A."/>
            <person name="Powell E."/>
            <person name="Schultz M.P."/>
            <person name="Hermans P.W."/>
            <person name="Hill D.J."/>
            <person name="Zhou Z."/>
            <person name="Constantinidou C.I."/>
            <person name="Hu F.Z."/>
            <person name="Bootsma H.J."/>
            <person name="Ehrlich G.D."/>
        </authorList>
    </citation>
    <scope>NUCLEOTIDE SEQUENCE [LARGE SCALE GENOMIC DNA]</scope>
    <source>
        <strain evidence="1 2">Z7574</strain>
    </source>
</reference>
<proteinExistence type="predicted"/>
<dbReference type="InterPro" id="IPR009493">
    <property type="entry name" value="P2_GpE"/>
</dbReference>
<dbReference type="EMBL" id="LXHE01000014">
    <property type="protein sequence ID" value="OAV00231.1"/>
    <property type="molecule type" value="Genomic_DNA"/>
</dbReference>
<dbReference type="Pfam" id="PF06528">
    <property type="entry name" value="Phage_P2_GpE"/>
    <property type="match status" value="1"/>
</dbReference>
<sequence>MIANLAVVFGWTPADCGEMTVGELMMWHELAIERQEAKL</sequence>
<evidence type="ECO:0008006" key="3">
    <source>
        <dbReference type="Google" id="ProtNLM"/>
    </source>
</evidence>